<dbReference type="KEGG" id="apac:S7S_00655"/>
<feature type="region of interest" description="Disordered" evidence="1">
    <location>
        <begin position="460"/>
        <end position="486"/>
    </location>
</feature>
<evidence type="ECO:0000256" key="1">
    <source>
        <dbReference type="SAM" id="MobiDB-lite"/>
    </source>
</evidence>
<dbReference type="InterPro" id="IPR050361">
    <property type="entry name" value="MPP/UQCRC_Complex"/>
</dbReference>
<gene>
    <name evidence="4" type="ORF">S7S_00655</name>
</gene>
<dbReference type="Proteomes" id="UP000006764">
    <property type="component" value="Chromosome"/>
</dbReference>
<name>A0A0B4XIN4_9GAMM</name>
<dbReference type="InterPro" id="IPR007863">
    <property type="entry name" value="Peptidase_M16_C"/>
</dbReference>
<evidence type="ECO:0000313" key="4">
    <source>
        <dbReference type="EMBL" id="AJD46555.1"/>
    </source>
</evidence>
<reference evidence="4 5" key="1">
    <citation type="journal article" date="2012" name="J. Bacteriol.">
        <title>Genome sequence of an alkane-degrading bacterium, Alcanivorax pacificus type strain W11-5, isolated from deep sea sediment.</title>
        <authorList>
            <person name="Lai Q."/>
            <person name="Shao Z."/>
        </authorList>
    </citation>
    <scope>NUCLEOTIDE SEQUENCE [LARGE SCALE GENOMIC DNA]</scope>
    <source>
        <strain evidence="4 5">W11-5</strain>
    </source>
</reference>
<dbReference type="SUPFAM" id="SSF63411">
    <property type="entry name" value="LuxS/MPP-like metallohydrolase"/>
    <property type="match status" value="2"/>
</dbReference>
<dbReference type="Pfam" id="PF05193">
    <property type="entry name" value="Peptidase_M16_C"/>
    <property type="match status" value="1"/>
</dbReference>
<protein>
    <submittedName>
        <fullName evidence="4">Uncharacterized protein</fullName>
    </submittedName>
</protein>
<dbReference type="OrthoDB" id="9811314at2"/>
<evidence type="ECO:0000313" key="5">
    <source>
        <dbReference type="Proteomes" id="UP000006764"/>
    </source>
</evidence>
<sequence>MSRNRLLIGAALTLAVLLFIFIGISPAPKPEPAASTFPTTLEAVTQAEPGRRQLDIRQWQTDSGSRVLFVHTGQLPMLDVRMLFDAGSARDDGQPGLASLTNAMLDQGADGLDVGDIARGFEDLGASFGNSSHRDMALLTLTSLSAPEFRDPALALMRRVLHAPSFPEDALARLRTQMLQGLRMQQQVPGPQLSRAFNALLFGEHPYATPSGGTPESLPGITRDDLVAYYQRYYTAQNAVIALVGDITEDQARDIATQLSAALPQGERAVRLPVAATLTERHTTHIDFPSSQTHISLGNQLISRGHPDYVPLYVGNHILGGGGFSAILMDEVRQKRGLVYGVYSGISPMASGGPFTVSLQTANDNADAALKLTLELISDFVANGPTDEQLQLAVDDLTGSFALATASNSDIVGQLGAIGFYDLPLDYLDEFQQAISDVSAGDIRDAFQRHLVPDNLAIASIGPRAPDPARASETPVDDSTPADTAE</sequence>
<dbReference type="Gene3D" id="3.30.830.10">
    <property type="entry name" value="Metalloenzyme, LuxS/M16 peptidase-like"/>
    <property type="match status" value="2"/>
</dbReference>
<dbReference type="RefSeq" id="WP_041025836.1">
    <property type="nucleotide sequence ID" value="NZ_CP004387.1"/>
</dbReference>
<dbReference type="HOGENOM" id="CLU_009902_6_0_6"/>
<dbReference type="EMBL" id="CP004387">
    <property type="protein sequence ID" value="AJD46555.1"/>
    <property type="molecule type" value="Genomic_DNA"/>
</dbReference>
<dbReference type="InterPro" id="IPR011249">
    <property type="entry name" value="Metalloenz_LuxS/M16"/>
</dbReference>
<keyword evidence="5" id="KW-1185">Reference proteome</keyword>
<evidence type="ECO:0000259" key="3">
    <source>
        <dbReference type="Pfam" id="PF05193"/>
    </source>
</evidence>
<dbReference type="PANTHER" id="PTHR11851">
    <property type="entry name" value="METALLOPROTEASE"/>
    <property type="match status" value="1"/>
</dbReference>
<dbReference type="InterPro" id="IPR011765">
    <property type="entry name" value="Pept_M16_N"/>
</dbReference>
<dbReference type="GO" id="GO:0046872">
    <property type="term" value="F:metal ion binding"/>
    <property type="evidence" value="ECO:0007669"/>
    <property type="project" value="InterPro"/>
</dbReference>
<accession>A0A0B4XIN4</accession>
<proteinExistence type="predicted"/>
<dbReference type="STRING" id="391936.S7S_00655"/>
<dbReference type="PANTHER" id="PTHR11851:SF224">
    <property type="entry name" value="PROCESSING PROTEASE"/>
    <property type="match status" value="1"/>
</dbReference>
<evidence type="ECO:0000259" key="2">
    <source>
        <dbReference type="Pfam" id="PF00675"/>
    </source>
</evidence>
<organism evidence="4 5">
    <name type="scientific">Isoalcanivorax pacificus W11-5</name>
    <dbReference type="NCBI Taxonomy" id="391936"/>
    <lineage>
        <taxon>Bacteria</taxon>
        <taxon>Pseudomonadati</taxon>
        <taxon>Pseudomonadota</taxon>
        <taxon>Gammaproteobacteria</taxon>
        <taxon>Oceanospirillales</taxon>
        <taxon>Alcanivoracaceae</taxon>
        <taxon>Isoalcanivorax</taxon>
    </lineage>
</organism>
<feature type="domain" description="Peptidase M16 N-terminal" evidence="2">
    <location>
        <begin position="72"/>
        <end position="204"/>
    </location>
</feature>
<dbReference type="Pfam" id="PF00675">
    <property type="entry name" value="Peptidase_M16"/>
    <property type="match status" value="1"/>
</dbReference>
<feature type="domain" description="Peptidase M16 C-terminal" evidence="3">
    <location>
        <begin position="221"/>
        <end position="394"/>
    </location>
</feature>
<dbReference type="AlphaFoldDB" id="A0A0B4XIN4"/>